<dbReference type="Gene3D" id="1.20.1440.60">
    <property type="entry name" value="23S rRNA-intervening sequence"/>
    <property type="match status" value="1"/>
</dbReference>
<dbReference type="InterPro" id="IPR012657">
    <property type="entry name" value="23S_rRNA-intervening_sequence"/>
</dbReference>
<sequence>MKFDRMDVWMRAVELSVEAYKYSTKIRDYGFRDQLTRSALSIPSNIAEGVERESIKESINFLSYAKASAGEFYTQVFIGKKAGFLDIDVAERWLQESKEITAILAAIMKKRRQFT</sequence>
<evidence type="ECO:0000313" key="1">
    <source>
        <dbReference type="EMBL" id="PWK50870.1"/>
    </source>
</evidence>
<accession>A0A316FTD8</accession>
<dbReference type="CDD" id="cd16377">
    <property type="entry name" value="23S_rRNA_IVP_like"/>
    <property type="match status" value="1"/>
</dbReference>
<protein>
    <submittedName>
        <fullName evidence="1">Four helix bundle protein</fullName>
    </submittedName>
</protein>
<dbReference type="InterPro" id="IPR036583">
    <property type="entry name" value="23S_rRNA_IVS_sf"/>
</dbReference>
<dbReference type="PANTHER" id="PTHR38471:SF2">
    <property type="entry name" value="FOUR HELIX BUNDLE PROTEIN"/>
    <property type="match status" value="1"/>
</dbReference>
<dbReference type="NCBIfam" id="TIGR02436">
    <property type="entry name" value="four helix bundle protein"/>
    <property type="match status" value="1"/>
</dbReference>
<dbReference type="NCBIfam" id="NF008912">
    <property type="entry name" value="PRK12275.1-6"/>
    <property type="match status" value="1"/>
</dbReference>
<keyword evidence="2" id="KW-1185">Reference proteome</keyword>
<dbReference type="Pfam" id="PF05635">
    <property type="entry name" value="23S_rRNA_IVP"/>
    <property type="match status" value="1"/>
</dbReference>
<dbReference type="Proteomes" id="UP000245790">
    <property type="component" value="Unassembled WGS sequence"/>
</dbReference>
<comment type="caution">
    <text evidence="1">The sequence shown here is derived from an EMBL/GenBank/DDBJ whole genome shotgun (WGS) entry which is preliminary data.</text>
</comment>
<evidence type="ECO:0000313" key="2">
    <source>
        <dbReference type="Proteomes" id="UP000245790"/>
    </source>
</evidence>
<dbReference type="RefSeq" id="WP_109763530.1">
    <property type="nucleotide sequence ID" value="NZ_QGGU01000006.1"/>
</dbReference>
<organism evidence="1 2">
    <name type="scientific">Pleionea mediterranea</name>
    <dbReference type="NCBI Taxonomy" id="523701"/>
    <lineage>
        <taxon>Bacteria</taxon>
        <taxon>Pseudomonadati</taxon>
        <taxon>Pseudomonadota</taxon>
        <taxon>Gammaproteobacteria</taxon>
        <taxon>Oceanospirillales</taxon>
        <taxon>Pleioneaceae</taxon>
        <taxon>Pleionea</taxon>
    </lineage>
</organism>
<dbReference type="AlphaFoldDB" id="A0A316FTD8"/>
<dbReference type="EMBL" id="QGGU01000006">
    <property type="protein sequence ID" value="PWK50870.1"/>
    <property type="molecule type" value="Genomic_DNA"/>
</dbReference>
<dbReference type="OrthoDB" id="160990at2"/>
<gene>
    <name evidence="1" type="ORF">C8D97_106161</name>
</gene>
<dbReference type="PANTHER" id="PTHR38471">
    <property type="entry name" value="FOUR HELIX BUNDLE PROTEIN"/>
    <property type="match status" value="1"/>
</dbReference>
<reference evidence="1 2" key="1">
    <citation type="submission" date="2018-05" db="EMBL/GenBank/DDBJ databases">
        <title>Genomic Encyclopedia of Type Strains, Phase IV (KMG-IV): sequencing the most valuable type-strain genomes for metagenomic binning, comparative biology and taxonomic classification.</title>
        <authorList>
            <person name="Goeker M."/>
        </authorList>
    </citation>
    <scope>NUCLEOTIDE SEQUENCE [LARGE SCALE GENOMIC DNA]</scope>
    <source>
        <strain evidence="1 2">DSM 25350</strain>
    </source>
</reference>
<proteinExistence type="predicted"/>
<dbReference type="SUPFAM" id="SSF158446">
    <property type="entry name" value="IVS-encoded protein-like"/>
    <property type="match status" value="1"/>
</dbReference>
<name>A0A316FTD8_9GAMM</name>